<feature type="compositionally biased region" description="Basic and acidic residues" evidence="1">
    <location>
        <begin position="1210"/>
        <end position="1254"/>
    </location>
</feature>
<feature type="compositionally biased region" description="Basic and acidic residues" evidence="1">
    <location>
        <begin position="1465"/>
        <end position="1479"/>
    </location>
</feature>
<feature type="compositionally biased region" description="Basic and acidic residues" evidence="1">
    <location>
        <begin position="1040"/>
        <end position="1054"/>
    </location>
</feature>
<feature type="compositionally biased region" description="Basic and acidic residues" evidence="1">
    <location>
        <begin position="1158"/>
        <end position="1187"/>
    </location>
</feature>
<dbReference type="Proteomes" id="UP001627154">
    <property type="component" value="Unassembled WGS sequence"/>
</dbReference>
<dbReference type="InterPro" id="IPR045005">
    <property type="entry name" value="BPM1-6"/>
</dbReference>
<comment type="caution">
    <text evidence="3">The sequence shown here is derived from an EMBL/GenBank/DDBJ whole genome shotgun (WGS) entry which is preliminary data.</text>
</comment>
<feature type="compositionally biased region" description="Polar residues" evidence="1">
    <location>
        <begin position="1055"/>
        <end position="1067"/>
    </location>
</feature>
<feature type="compositionally biased region" description="Basic and acidic residues" evidence="1">
    <location>
        <begin position="298"/>
        <end position="321"/>
    </location>
</feature>
<proteinExistence type="predicted"/>
<feature type="compositionally biased region" description="Basic and acidic residues" evidence="1">
    <location>
        <begin position="971"/>
        <end position="989"/>
    </location>
</feature>
<feature type="compositionally biased region" description="Basic and acidic residues" evidence="1">
    <location>
        <begin position="332"/>
        <end position="343"/>
    </location>
</feature>
<dbReference type="Gene3D" id="3.30.710.10">
    <property type="entry name" value="Potassium Channel Kv1.1, Chain A"/>
    <property type="match status" value="1"/>
</dbReference>
<feature type="region of interest" description="Disordered" evidence="1">
    <location>
        <begin position="1145"/>
        <end position="1479"/>
    </location>
</feature>
<feature type="compositionally biased region" description="Polar residues" evidence="1">
    <location>
        <begin position="344"/>
        <end position="354"/>
    </location>
</feature>
<sequence>MAVPFVQTFCTVPENIEATPRPKFAWLIDIKPEMNRHTLHLESPTFYTKFGEYQMTLDTARMAEGKCRGCGKKLHHIVWIYERRIVVPYEKDMIVEERSDIKRYSFELKKGAEGEAVEICSRSFELFYHEFIALSQIRNSSRLEIVVTVELPPVDIAQRIIIPAIHIRRDLCEYFHELWWSGEGADVNFVVEGQIIRAHREILAASSSKFREKLRGEASPDYPCWVKVHEVQANAFQVFLRCIYTGQVDNIDRWCSPLLMLAQRYKVECVKQVCINFMKIVKENSNPGADVQRLQMEHAQTRARFQQELERTRERKANEKEVVEEEEEEGGKDDPSVQEENTKNSKLGTEESASTNLELQYIIPLENPGASFPGEPDEPPPPYRSPDRASLPADGPDSGDGRGPSPPPTYSSNPTVQVGQQAPVASTSGSTSATSVAAAPPLSPTLPPALAPTRRQPRRQPRPARPARPAVPTDDILPGSKPHLKNWFEIQKGTVGTEGSRASSASRRSTVSATSRPSTPISLPSNKAADSDASVATLPPIPPAELTYLKLDTSALLLNRTFPAPRVSRPPPSVPAEDPQKSPEPEARSINEMKQEMNGYPTKTKGASFAERVQSVSQTRRPEGLEQRLLSTVAADVAPVVPALPVVEDPKNDTAATRPTAAAAATATSSTGTTKKKGKKKKGKKNNKPASSDAKPSLDDGKVETVDDGKDGEKKTMDSYEDAVALRQRLHNEYQQKIINLSNSKQKILTEIIKVNSVGGAQKKMVSFIDSDFEASLREADEARKKAAQAELETANGTNKPGGSAQVFNSLLAEFLAVHSDQISNNEEKSNEKEDSPEADDSNSFMDKLVVAMKEDVSLTVEDSKEIEASGDENETEDCDKNDDRCIEEDRKSIFVFEETEASEKTYKIEAFHTTDNSSEIRRAVRSFFKDSKKIEAIANEISNETKKTHESLTSSTLPKEAKDPEDEEKSNEKKDCDKTDDRSIDEARTSFQDSEETKASEEVDSIEVSDTTKDESEMCSVVRGTSSSKISETSETSENEEKSKEMKQSHKSNDCNGAENSTSSTVSKEAEAPEDEEKANEKEDSDESDDCKLELEDSLDSSRTISVIEESIQTLEETDNIDIDNMIQAVEIRDVLEASVSFKVSKKSEASNEADEQVEKSEDVKVSQKSEDSKSADDFLESKNFEETNGSISKENSKETEASNEADEQVEKSEDVKVSQKSEDSKSADDSLESKNFEETNDSISKENSKETEASNEADEQVEKSEDVKVSQKSEDSKSADDSLESKNFEETNDSINKENSKETEASNEIKDAAENEDSNKIEEPVPTEAPLEYEDSNEVEELESTKDPQEYEDSNEVEEPVLAEDPQEYEDSNEVEESVPAEEPQECENSNEVEEPVPAEEPQECENSYEVEEPVPAEDPQEYEDSNEVEESVPAEEPQECENSYEVEEPVPAEDPQEYEDSNEVKESVPAKEPWKIENSTHEEHFHAIGEYIDDSYKLDLFYKYVEKWDLR</sequence>
<feature type="region of interest" description="Disordered" evidence="1">
    <location>
        <begin position="562"/>
        <end position="625"/>
    </location>
</feature>
<dbReference type="CDD" id="cd18186">
    <property type="entry name" value="BTB_POZ_ZBTB_KLHL-like"/>
    <property type="match status" value="1"/>
</dbReference>
<evidence type="ECO:0000313" key="4">
    <source>
        <dbReference type="Proteomes" id="UP001627154"/>
    </source>
</evidence>
<feature type="compositionally biased region" description="Acidic residues" evidence="1">
    <location>
        <begin position="1333"/>
        <end position="1344"/>
    </location>
</feature>
<feature type="compositionally biased region" description="Pro residues" evidence="1">
    <location>
        <begin position="441"/>
        <end position="450"/>
    </location>
</feature>
<keyword evidence="4" id="KW-1185">Reference proteome</keyword>
<dbReference type="PANTHER" id="PTHR26379">
    <property type="entry name" value="BTB/POZ AND MATH DOMAIN-CONTAINING PROTEIN 1"/>
    <property type="match status" value="1"/>
</dbReference>
<feature type="compositionally biased region" description="Basic and acidic residues" evidence="1">
    <location>
        <begin position="826"/>
        <end position="836"/>
    </location>
</feature>
<dbReference type="EMBL" id="JBJJXI010000177">
    <property type="protein sequence ID" value="KAL3384241.1"/>
    <property type="molecule type" value="Genomic_DNA"/>
</dbReference>
<feature type="compositionally biased region" description="Basic and acidic residues" evidence="1">
    <location>
        <begin position="578"/>
        <end position="595"/>
    </location>
</feature>
<name>A0ABD2VUR3_9HYME</name>
<dbReference type="SUPFAM" id="SSF54695">
    <property type="entry name" value="POZ domain"/>
    <property type="match status" value="1"/>
</dbReference>
<feature type="domain" description="BTB" evidence="2">
    <location>
        <begin position="185"/>
        <end position="252"/>
    </location>
</feature>
<feature type="compositionally biased region" description="Basic and acidic residues" evidence="1">
    <location>
        <begin position="1262"/>
        <end position="1325"/>
    </location>
</feature>
<accession>A0ABD2VUR3</accession>
<feature type="compositionally biased region" description="Basic residues" evidence="1">
    <location>
        <begin position="674"/>
        <end position="687"/>
    </location>
</feature>
<feature type="region of interest" description="Disordered" evidence="1">
    <location>
        <begin position="366"/>
        <end position="540"/>
    </location>
</feature>
<protein>
    <recommendedName>
        <fullName evidence="2">BTB domain-containing protein</fullName>
    </recommendedName>
</protein>
<dbReference type="InterPro" id="IPR011333">
    <property type="entry name" value="SKP1/BTB/POZ_sf"/>
</dbReference>
<evidence type="ECO:0000259" key="2">
    <source>
        <dbReference type="PROSITE" id="PS50097"/>
    </source>
</evidence>
<feature type="region of interest" description="Disordered" evidence="1">
    <location>
        <begin position="298"/>
        <end position="354"/>
    </location>
</feature>
<organism evidence="3 4">
    <name type="scientific">Trichogramma kaykai</name>
    <dbReference type="NCBI Taxonomy" id="54128"/>
    <lineage>
        <taxon>Eukaryota</taxon>
        <taxon>Metazoa</taxon>
        <taxon>Ecdysozoa</taxon>
        <taxon>Arthropoda</taxon>
        <taxon>Hexapoda</taxon>
        <taxon>Insecta</taxon>
        <taxon>Pterygota</taxon>
        <taxon>Neoptera</taxon>
        <taxon>Endopterygota</taxon>
        <taxon>Hymenoptera</taxon>
        <taxon>Apocrita</taxon>
        <taxon>Proctotrupomorpha</taxon>
        <taxon>Chalcidoidea</taxon>
        <taxon>Trichogrammatidae</taxon>
        <taxon>Trichogramma</taxon>
    </lineage>
</organism>
<dbReference type="PANTHER" id="PTHR26379:SF187">
    <property type="entry name" value="OS07G0655300 PROTEIN"/>
    <property type="match status" value="1"/>
</dbReference>
<feature type="compositionally biased region" description="Acidic residues" evidence="1">
    <location>
        <begin position="869"/>
        <end position="881"/>
    </location>
</feature>
<evidence type="ECO:0000256" key="1">
    <source>
        <dbReference type="SAM" id="MobiDB-lite"/>
    </source>
</evidence>
<feature type="region of interest" description="Disordered" evidence="1">
    <location>
        <begin position="822"/>
        <end position="843"/>
    </location>
</feature>
<gene>
    <name evidence="3" type="ORF">TKK_020024</name>
</gene>
<feature type="compositionally biased region" description="Low complexity" evidence="1">
    <location>
        <begin position="654"/>
        <end position="673"/>
    </location>
</feature>
<feature type="region of interest" description="Disordered" evidence="1">
    <location>
        <begin position="860"/>
        <end position="885"/>
    </location>
</feature>
<evidence type="ECO:0000313" key="3">
    <source>
        <dbReference type="EMBL" id="KAL3384241.1"/>
    </source>
</evidence>
<reference evidence="3 4" key="1">
    <citation type="journal article" date="2024" name="bioRxiv">
        <title>A reference genome for Trichogramma kaykai: A tiny desert-dwelling parasitoid wasp with competing sex-ratio distorters.</title>
        <authorList>
            <person name="Culotta J."/>
            <person name="Lindsey A.R."/>
        </authorList>
    </citation>
    <scope>NUCLEOTIDE SEQUENCE [LARGE SCALE GENOMIC DNA]</scope>
    <source>
        <strain evidence="3 4">KSX58</strain>
    </source>
</reference>
<feature type="compositionally biased region" description="Low complexity" evidence="1">
    <location>
        <begin position="422"/>
        <end position="440"/>
    </location>
</feature>
<dbReference type="PROSITE" id="PS50097">
    <property type="entry name" value="BTB"/>
    <property type="match status" value="1"/>
</dbReference>
<dbReference type="Pfam" id="PF00651">
    <property type="entry name" value="BTB"/>
    <property type="match status" value="1"/>
</dbReference>
<feature type="compositionally biased region" description="Acidic residues" evidence="1">
    <location>
        <begin position="1073"/>
        <end position="1090"/>
    </location>
</feature>
<feature type="compositionally biased region" description="Low complexity" evidence="1">
    <location>
        <begin position="500"/>
        <end position="519"/>
    </location>
</feature>
<feature type="compositionally biased region" description="Acidic residues" evidence="1">
    <location>
        <begin position="1352"/>
        <end position="1464"/>
    </location>
</feature>
<feature type="compositionally biased region" description="Acidic residues" evidence="1">
    <location>
        <begin position="322"/>
        <end position="331"/>
    </location>
</feature>
<feature type="region of interest" description="Disordered" evidence="1">
    <location>
        <begin position="940"/>
        <end position="1106"/>
    </location>
</feature>
<feature type="region of interest" description="Disordered" evidence="1">
    <location>
        <begin position="649"/>
        <end position="716"/>
    </location>
</feature>
<feature type="compositionally biased region" description="Basic and acidic residues" evidence="1">
    <location>
        <begin position="696"/>
        <end position="716"/>
    </location>
</feature>
<feature type="compositionally biased region" description="Low complexity" evidence="1">
    <location>
        <begin position="1026"/>
        <end position="1037"/>
    </location>
</feature>
<dbReference type="SMART" id="SM00225">
    <property type="entry name" value="BTB"/>
    <property type="match status" value="1"/>
</dbReference>
<dbReference type="InterPro" id="IPR000210">
    <property type="entry name" value="BTB/POZ_dom"/>
</dbReference>